<comment type="caution">
    <text evidence="7">The sequence shown here is derived from an EMBL/GenBank/DDBJ whole genome shotgun (WGS) entry which is preliminary data.</text>
</comment>
<dbReference type="SMART" id="SM00584">
    <property type="entry name" value="TLDc"/>
    <property type="match status" value="1"/>
</dbReference>
<sequence length="637" mass="71457">MDSSTQDSDLLEFNPMDLFCTSIDVLRGGEIDQTIPPDSGWSLRTSRPSGAAGGRATGRRISSMMSSLSSSESSDAYDHEDMRSMCRRGIPPSLRRAAWIINVVSAANPDMSKSDCDDFGTFRKSRVIEHGWDLTLKSLFPDLSDLERAEVLDFGVGHDNLMNILYQGGSPIPDKGIRALTKVLYACRESLGLEFCPLLPDLTCILLSYMPESYAFATIRQMVHDDSSYFLAISRVQHLAWCKVSWRGALRYVACYAPLTWSSSNIKYLYPRCFPQTAFVMEQIGALEPIGLTPILKRFFVPLLRREHVLRVMDIFTGEGAHAIFRIGATLCCLAHAHLGESVRDHCDNAAVFWEGVRRFTHSKHFQFDIFLNLQAYGVQKSLRILTRPIFPGQDFVSRLISNNEEWAEKNESTVSIHEDTKPLGLVEGKYPIQLAKHSPERLRLAQWLPPALQSTKLDLIYSSNYHGRSLEMFYRCCSSARHTLTIMEVLGTDRVIGMYASQTWHNNPDGYGDGGCFLFRLKPNPRCFQYTIGESRTASFDDAEQNMSCLEDAGQLMISSHTFISMGVGEGGASGLRLNDDLTRGSTSKSIGCENDVLVAEGVEVFDIGLVEVYRFIREVDNKPVDKIDPWKGLFD</sequence>
<evidence type="ECO:0000256" key="5">
    <source>
        <dbReference type="SAM" id="MobiDB-lite"/>
    </source>
</evidence>
<keyword evidence="8" id="KW-1185">Reference proteome</keyword>
<evidence type="ECO:0000313" key="8">
    <source>
        <dbReference type="Proteomes" id="UP001530315"/>
    </source>
</evidence>
<comment type="similarity">
    <text evidence="2">Belongs to the OXR1 family.</text>
</comment>
<gene>
    <name evidence="7" type="ORF">ACHAW5_009309</name>
</gene>
<dbReference type="PROSITE" id="PS51886">
    <property type="entry name" value="TLDC"/>
    <property type="match status" value="1"/>
</dbReference>
<feature type="region of interest" description="Disordered" evidence="5">
    <location>
        <begin position="36"/>
        <end position="76"/>
    </location>
</feature>
<evidence type="ECO:0000256" key="3">
    <source>
        <dbReference type="ARBA" id="ARBA00023128"/>
    </source>
</evidence>
<dbReference type="Pfam" id="PF07534">
    <property type="entry name" value="TLD"/>
    <property type="match status" value="1"/>
</dbReference>
<feature type="compositionally biased region" description="Low complexity" evidence="5">
    <location>
        <begin position="59"/>
        <end position="74"/>
    </location>
</feature>
<reference evidence="7 8" key="1">
    <citation type="submission" date="2024-10" db="EMBL/GenBank/DDBJ databases">
        <title>Updated reference genomes for cyclostephanoid diatoms.</title>
        <authorList>
            <person name="Roberts W.R."/>
            <person name="Alverson A.J."/>
        </authorList>
    </citation>
    <scope>NUCLEOTIDE SEQUENCE [LARGE SCALE GENOMIC DNA]</scope>
    <source>
        <strain evidence="7 8">AJA276-08</strain>
    </source>
</reference>
<evidence type="ECO:0000256" key="4">
    <source>
        <dbReference type="ARBA" id="ARBA00040604"/>
    </source>
</evidence>
<keyword evidence="3" id="KW-0496">Mitochondrion</keyword>
<evidence type="ECO:0000259" key="6">
    <source>
        <dbReference type="PROSITE" id="PS51886"/>
    </source>
</evidence>
<feature type="domain" description="TLDc" evidence="6">
    <location>
        <begin position="442"/>
        <end position="618"/>
    </location>
</feature>
<accession>A0ABD3QJU5</accession>
<dbReference type="Proteomes" id="UP001530315">
    <property type="component" value="Unassembled WGS sequence"/>
</dbReference>
<dbReference type="InterPro" id="IPR006571">
    <property type="entry name" value="TLDc_dom"/>
</dbReference>
<dbReference type="PANTHER" id="PTHR23354:SF62">
    <property type="entry name" value="MUSTARD, ISOFORM V"/>
    <property type="match status" value="1"/>
</dbReference>
<dbReference type="PANTHER" id="PTHR23354">
    <property type="entry name" value="NUCLEOLAR PROTEIN 7/ESTROGEN RECEPTOR COACTIVATOR-RELATED"/>
    <property type="match status" value="1"/>
</dbReference>
<dbReference type="GO" id="GO:0005739">
    <property type="term" value="C:mitochondrion"/>
    <property type="evidence" value="ECO:0007669"/>
    <property type="project" value="UniProtKB-SubCell"/>
</dbReference>
<evidence type="ECO:0000256" key="1">
    <source>
        <dbReference type="ARBA" id="ARBA00004173"/>
    </source>
</evidence>
<organism evidence="7 8">
    <name type="scientific">Stephanodiscus triporus</name>
    <dbReference type="NCBI Taxonomy" id="2934178"/>
    <lineage>
        <taxon>Eukaryota</taxon>
        <taxon>Sar</taxon>
        <taxon>Stramenopiles</taxon>
        <taxon>Ochrophyta</taxon>
        <taxon>Bacillariophyta</taxon>
        <taxon>Coscinodiscophyceae</taxon>
        <taxon>Thalassiosirophycidae</taxon>
        <taxon>Stephanodiscales</taxon>
        <taxon>Stephanodiscaceae</taxon>
        <taxon>Stephanodiscus</taxon>
    </lineage>
</organism>
<evidence type="ECO:0000256" key="2">
    <source>
        <dbReference type="ARBA" id="ARBA00009540"/>
    </source>
</evidence>
<evidence type="ECO:0000313" key="7">
    <source>
        <dbReference type="EMBL" id="KAL3800739.1"/>
    </source>
</evidence>
<protein>
    <recommendedName>
        <fullName evidence="4">Oxidation resistance protein 1</fullName>
    </recommendedName>
</protein>
<dbReference type="EMBL" id="JALLAZ020000210">
    <property type="protein sequence ID" value="KAL3800739.1"/>
    <property type="molecule type" value="Genomic_DNA"/>
</dbReference>
<dbReference type="AlphaFoldDB" id="A0ABD3QJU5"/>
<proteinExistence type="inferred from homology"/>
<comment type="subcellular location">
    <subcellularLocation>
        <location evidence="1">Mitochondrion</location>
    </subcellularLocation>
</comment>
<name>A0ABD3QJU5_9STRA</name>